<protein>
    <submittedName>
        <fullName evidence="7">NADH-quinone oxidoreductase subunit I</fullName>
    </submittedName>
</protein>
<evidence type="ECO:0000256" key="5">
    <source>
        <dbReference type="ARBA" id="ARBA00023014"/>
    </source>
</evidence>
<dbReference type="SUPFAM" id="SSF54862">
    <property type="entry name" value="4Fe-4S ferredoxins"/>
    <property type="match status" value="1"/>
</dbReference>
<accession>A0A0B2JXE9</accession>
<evidence type="ECO:0000256" key="4">
    <source>
        <dbReference type="ARBA" id="ARBA00023004"/>
    </source>
</evidence>
<dbReference type="GO" id="GO:0046872">
    <property type="term" value="F:metal ion binding"/>
    <property type="evidence" value="ECO:0007669"/>
    <property type="project" value="UniProtKB-KW"/>
</dbReference>
<evidence type="ECO:0000256" key="3">
    <source>
        <dbReference type="ARBA" id="ARBA00022737"/>
    </source>
</evidence>
<name>A0A0B2JXE9_9FIRM</name>
<evidence type="ECO:0000313" key="7">
    <source>
        <dbReference type="EMBL" id="KHM51316.1"/>
    </source>
</evidence>
<dbReference type="AlphaFoldDB" id="A0A0B2JXE9"/>
<dbReference type="InterPro" id="IPR010226">
    <property type="entry name" value="NADH_quinone_OxRdtase_chainI"/>
</dbReference>
<organism evidence="7 8">
    <name type="scientific">Anaerovibrio lipolyticus</name>
    <dbReference type="NCBI Taxonomy" id="82374"/>
    <lineage>
        <taxon>Bacteria</taxon>
        <taxon>Bacillati</taxon>
        <taxon>Bacillota</taxon>
        <taxon>Negativicutes</taxon>
        <taxon>Selenomonadales</taxon>
        <taxon>Selenomonadaceae</taxon>
        <taxon>Anaerovibrio</taxon>
    </lineage>
</organism>
<dbReference type="GO" id="GO:0016020">
    <property type="term" value="C:membrane"/>
    <property type="evidence" value="ECO:0007669"/>
    <property type="project" value="InterPro"/>
</dbReference>
<dbReference type="GO" id="GO:0009060">
    <property type="term" value="P:aerobic respiration"/>
    <property type="evidence" value="ECO:0007669"/>
    <property type="project" value="TreeGrafter"/>
</dbReference>
<evidence type="ECO:0000256" key="2">
    <source>
        <dbReference type="ARBA" id="ARBA00022723"/>
    </source>
</evidence>
<dbReference type="RefSeq" id="WP_039210724.1">
    <property type="nucleotide sequence ID" value="NZ_JSCE01000209.1"/>
</dbReference>
<dbReference type="PANTHER" id="PTHR10849:SF35">
    <property type="entry name" value="FORMATE HYDROGENLYASE SUBUNIT 6-RELATED"/>
    <property type="match status" value="1"/>
</dbReference>
<keyword evidence="5" id="KW-0411">Iron-sulfur</keyword>
<gene>
    <name evidence="7" type="ORF">NZ47_11270</name>
</gene>
<dbReference type="PROSITE" id="PS00198">
    <property type="entry name" value="4FE4S_FER_1"/>
    <property type="match status" value="1"/>
</dbReference>
<keyword evidence="2" id="KW-0479">Metal-binding</keyword>
<dbReference type="STRING" id="82374.NZ47_11270"/>
<dbReference type="eggNOG" id="COG1143">
    <property type="taxonomic scope" value="Bacteria"/>
</dbReference>
<comment type="caution">
    <text evidence="7">The sequence shown here is derived from an EMBL/GenBank/DDBJ whole genome shotgun (WGS) entry which is preliminary data.</text>
</comment>
<keyword evidence="8" id="KW-1185">Reference proteome</keyword>
<keyword evidence="3" id="KW-0677">Repeat</keyword>
<feature type="domain" description="4Fe-4S ferredoxin-type" evidence="6">
    <location>
        <begin position="78"/>
        <end position="108"/>
    </location>
</feature>
<sequence>MWGKGLITGMKVTWGHWFGKKETVYYPEEKLPMTERFRGGHLAFDEEKCIGCKLCAIGCPNAALDLTVSVDENKKRHMESYIHQIGRCMYCDLCIEACPTKAITWDKNYEFASYFKEDMTYDALVEARNRRGNNE</sequence>
<dbReference type="Gene3D" id="3.30.70.3270">
    <property type="match status" value="1"/>
</dbReference>
<dbReference type="GO" id="GO:0051539">
    <property type="term" value="F:4 iron, 4 sulfur cluster binding"/>
    <property type="evidence" value="ECO:0007669"/>
    <property type="project" value="UniProtKB-KW"/>
</dbReference>
<proteinExistence type="predicted"/>
<dbReference type="GO" id="GO:0003954">
    <property type="term" value="F:NADH dehydrogenase activity"/>
    <property type="evidence" value="ECO:0007669"/>
    <property type="project" value="TreeGrafter"/>
</dbReference>
<dbReference type="Pfam" id="PF12838">
    <property type="entry name" value="Fer4_7"/>
    <property type="match status" value="1"/>
</dbReference>
<evidence type="ECO:0000256" key="1">
    <source>
        <dbReference type="ARBA" id="ARBA00022485"/>
    </source>
</evidence>
<feature type="domain" description="4Fe-4S ferredoxin-type" evidence="6">
    <location>
        <begin position="40"/>
        <end position="69"/>
    </location>
</feature>
<dbReference type="Proteomes" id="UP000030993">
    <property type="component" value="Unassembled WGS sequence"/>
</dbReference>
<dbReference type="PROSITE" id="PS51379">
    <property type="entry name" value="4FE4S_FER_2"/>
    <property type="match status" value="2"/>
</dbReference>
<keyword evidence="4" id="KW-0408">Iron</keyword>
<dbReference type="PANTHER" id="PTHR10849">
    <property type="entry name" value="NADH DEHYDROGENASE UBIQUINONE IRON-SULFUR PROTEIN 8, MITOCHONDRIAL"/>
    <property type="match status" value="1"/>
</dbReference>
<evidence type="ECO:0000259" key="6">
    <source>
        <dbReference type="PROSITE" id="PS51379"/>
    </source>
</evidence>
<reference evidence="7 8" key="1">
    <citation type="journal article" date="2013" name="PLoS ONE">
        <title>Identification and characterization of three novel lipases belonging to families II and V from Anaerovibrio lipolyticus 5ST.</title>
        <authorList>
            <person name="Prive F."/>
            <person name="Kaderbhai N.N."/>
            <person name="Girdwood S."/>
            <person name="Worgan H.J."/>
            <person name="Pinloche E."/>
            <person name="Scollan N.D."/>
            <person name="Huws S.A."/>
            <person name="Newbold C.J."/>
        </authorList>
    </citation>
    <scope>NUCLEOTIDE SEQUENCE [LARGE SCALE GENOMIC DNA]</scope>
    <source>
        <strain evidence="7 8">5S</strain>
    </source>
</reference>
<dbReference type="InterPro" id="IPR017900">
    <property type="entry name" value="4Fe4S_Fe_S_CS"/>
</dbReference>
<evidence type="ECO:0000313" key="8">
    <source>
        <dbReference type="Proteomes" id="UP000030993"/>
    </source>
</evidence>
<dbReference type="EMBL" id="JSCE01000209">
    <property type="protein sequence ID" value="KHM51316.1"/>
    <property type="molecule type" value="Genomic_DNA"/>
</dbReference>
<dbReference type="InterPro" id="IPR017896">
    <property type="entry name" value="4Fe4S_Fe-S-bd"/>
</dbReference>
<keyword evidence="1" id="KW-0004">4Fe-4S</keyword>